<gene>
    <name evidence="5" type="ORF">DZC73_18565</name>
</gene>
<dbReference type="PROSITE" id="PS51118">
    <property type="entry name" value="HTH_HXLR"/>
    <property type="match status" value="1"/>
</dbReference>
<dbReference type="Pfam" id="PF01638">
    <property type="entry name" value="HxlR"/>
    <property type="match status" value="1"/>
</dbReference>
<dbReference type="RefSeq" id="WP_124541869.1">
    <property type="nucleotide sequence ID" value="NZ_QUSW01000005.1"/>
</dbReference>
<dbReference type="OrthoDB" id="9807069at2"/>
<evidence type="ECO:0000256" key="3">
    <source>
        <dbReference type="ARBA" id="ARBA00023163"/>
    </source>
</evidence>
<dbReference type="EMBL" id="QUSW01000005">
    <property type="protein sequence ID" value="RQP23124.1"/>
    <property type="molecule type" value="Genomic_DNA"/>
</dbReference>
<dbReference type="GO" id="GO:0003677">
    <property type="term" value="F:DNA binding"/>
    <property type="evidence" value="ECO:0007669"/>
    <property type="project" value="UniProtKB-KW"/>
</dbReference>
<evidence type="ECO:0000256" key="1">
    <source>
        <dbReference type="ARBA" id="ARBA00023015"/>
    </source>
</evidence>
<keyword evidence="2" id="KW-0238">DNA-binding</keyword>
<dbReference type="PANTHER" id="PTHR33204">
    <property type="entry name" value="TRANSCRIPTIONAL REGULATOR, MARR FAMILY"/>
    <property type="match status" value="1"/>
</dbReference>
<keyword evidence="6" id="KW-1185">Reference proteome</keyword>
<name>A0A3N7HLZ2_9BURK</name>
<dbReference type="AlphaFoldDB" id="A0A3N7HLZ2"/>
<evidence type="ECO:0000313" key="6">
    <source>
        <dbReference type="Proteomes" id="UP000267464"/>
    </source>
</evidence>
<reference evidence="5 6" key="1">
    <citation type="submission" date="2018-08" db="EMBL/GenBank/DDBJ databases">
        <authorList>
            <person name="Khan S.A."/>
            <person name="Jeon C.O."/>
            <person name="Chun B.H."/>
            <person name="Jeong S.E."/>
        </authorList>
    </citation>
    <scope>NUCLEOTIDE SEQUENCE [LARGE SCALE GENOMIC DNA]</scope>
    <source>
        <strain evidence="5 6">S-16</strain>
    </source>
</reference>
<evidence type="ECO:0000256" key="2">
    <source>
        <dbReference type="ARBA" id="ARBA00023125"/>
    </source>
</evidence>
<evidence type="ECO:0000313" key="5">
    <source>
        <dbReference type="EMBL" id="RQP23124.1"/>
    </source>
</evidence>
<organism evidence="5 6">
    <name type="scientific">Piscinibacter terrae</name>
    <dbReference type="NCBI Taxonomy" id="2496871"/>
    <lineage>
        <taxon>Bacteria</taxon>
        <taxon>Pseudomonadati</taxon>
        <taxon>Pseudomonadota</taxon>
        <taxon>Betaproteobacteria</taxon>
        <taxon>Burkholderiales</taxon>
        <taxon>Sphaerotilaceae</taxon>
        <taxon>Piscinibacter</taxon>
    </lineage>
</organism>
<protein>
    <submittedName>
        <fullName evidence="5">Transcriptional regulator</fullName>
    </submittedName>
</protein>
<accession>A0A3N7HLZ2</accession>
<dbReference type="Gene3D" id="1.10.10.10">
    <property type="entry name" value="Winged helix-like DNA-binding domain superfamily/Winged helix DNA-binding domain"/>
    <property type="match status" value="1"/>
</dbReference>
<dbReference type="SUPFAM" id="SSF46785">
    <property type="entry name" value="Winged helix' DNA-binding domain"/>
    <property type="match status" value="1"/>
</dbReference>
<dbReference type="InterPro" id="IPR036390">
    <property type="entry name" value="WH_DNA-bd_sf"/>
</dbReference>
<reference evidence="5 6" key="2">
    <citation type="submission" date="2018-12" db="EMBL/GenBank/DDBJ databases">
        <title>Rhizobacter gummiphilus sp. nov., a rubber-degrading bacterium isolated from the soil of a botanical garden in Japan.</title>
        <authorList>
            <person name="Shunsuke S.S."/>
        </authorList>
    </citation>
    <scope>NUCLEOTIDE SEQUENCE [LARGE SCALE GENOMIC DNA]</scope>
    <source>
        <strain evidence="5 6">S-16</strain>
    </source>
</reference>
<evidence type="ECO:0000259" key="4">
    <source>
        <dbReference type="PROSITE" id="PS51118"/>
    </source>
</evidence>
<dbReference type="InterPro" id="IPR002577">
    <property type="entry name" value="HTH_HxlR"/>
</dbReference>
<keyword evidence="3" id="KW-0804">Transcription</keyword>
<dbReference type="Proteomes" id="UP000267464">
    <property type="component" value="Unassembled WGS sequence"/>
</dbReference>
<feature type="domain" description="HTH hxlR-type" evidence="4">
    <location>
        <begin position="10"/>
        <end position="106"/>
    </location>
</feature>
<dbReference type="PANTHER" id="PTHR33204:SF18">
    <property type="entry name" value="TRANSCRIPTIONAL REGULATORY PROTEIN"/>
    <property type="match status" value="1"/>
</dbReference>
<sequence length="106" mass="12042">MAKSYQIDDCPVAKTLDLIGERWTILLLRELLLHGPRRFQDFQAALPGVAPNILSARLKTMEDDGLVRRSLYSERPPRLEYVLTDKGKSLGPIVKAMRDWGNKHLG</sequence>
<proteinExistence type="predicted"/>
<keyword evidence="1" id="KW-0805">Transcription regulation</keyword>
<comment type="caution">
    <text evidence="5">The sequence shown here is derived from an EMBL/GenBank/DDBJ whole genome shotgun (WGS) entry which is preliminary data.</text>
</comment>
<dbReference type="InterPro" id="IPR036388">
    <property type="entry name" value="WH-like_DNA-bd_sf"/>
</dbReference>